<accession>A0ABT9CGP5</accession>
<evidence type="ECO:0000256" key="1">
    <source>
        <dbReference type="SAM" id="MobiDB-lite"/>
    </source>
</evidence>
<feature type="region of interest" description="Disordered" evidence="1">
    <location>
        <begin position="22"/>
        <end position="42"/>
    </location>
</feature>
<proteinExistence type="predicted"/>
<name>A0ABT9CGP5_9BACL</name>
<dbReference type="EMBL" id="JAUQTB010000016">
    <property type="protein sequence ID" value="MDO7908415.1"/>
    <property type="molecule type" value="Genomic_DNA"/>
</dbReference>
<dbReference type="RefSeq" id="WP_305025635.1">
    <property type="nucleotide sequence ID" value="NZ_JAUQTB010000016.1"/>
</dbReference>
<dbReference type="InterPro" id="IPR047907">
    <property type="entry name" value="CD1375-like"/>
</dbReference>
<evidence type="ECO:0000313" key="2">
    <source>
        <dbReference type="EMBL" id="MDO7908415.1"/>
    </source>
</evidence>
<organism evidence="2 3">
    <name type="scientific">Paenibacillus lacisoli</name>
    <dbReference type="NCBI Taxonomy" id="3064525"/>
    <lineage>
        <taxon>Bacteria</taxon>
        <taxon>Bacillati</taxon>
        <taxon>Bacillota</taxon>
        <taxon>Bacilli</taxon>
        <taxon>Bacillales</taxon>
        <taxon>Paenibacillaceae</taxon>
        <taxon>Paenibacillus</taxon>
    </lineage>
</organism>
<sequence>MDKTAFAKIYLDLVKAGRRDESSVPEEIKTEYEQLKEAESNA</sequence>
<protein>
    <submittedName>
        <fullName evidence="2">CD1375 family protein</fullName>
    </submittedName>
</protein>
<keyword evidence="3" id="KW-1185">Reference proteome</keyword>
<reference evidence="2 3" key="1">
    <citation type="submission" date="2023-07" db="EMBL/GenBank/DDBJ databases">
        <title>Paenibacillus sp. JX-17 nov. isolated from soil.</title>
        <authorList>
            <person name="Wan Y."/>
            <person name="Liu B."/>
        </authorList>
    </citation>
    <scope>NUCLEOTIDE SEQUENCE [LARGE SCALE GENOMIC DNA]</scope>
    <source>
        <strain evidence="2 3">JX-17</strain>
    </source>
</reference>
<comment type="caution">
    <text evidence="2">The sequence shown here is derived from an EMBL/GenBank/DDBJ whole genome shotgun (WGS) entry which is preliminary data.</text>
</comment>
<gene>
    <name evidence="2" type="ORF">Q5741_18605</name>
</gene>
<evidence type="ECO:0000313" key="3">
    <source>
        <dbReference type="Proteomes" id="UP001240171"/>
    </source>
</evidence>
<dbReference type="NCBIfam" id="NF040910">
    <property type="entry name" value="CD1375_fam"/>
    <property type="match status" value="1"/>
</dbReference>
<dbReference type="Proteomes" id="UP001240171">
    <property type="component" value="Unassembled WGS sequence"/>
</dbReference>